<dbReference type="Gene3D" id="3.10.129.110">
    <property type="entry name" value="Polyketide synthase dehydratase"/>
    <property type="match status" value="1"/>
</dbReference>
<sequence>MTEGSGMDEVVISGISCRLPGCDNILEFKEKLFRRGGSPQQVMLEWKGNWTLFLDLLLQTKIVQENSRALKIPRMLSFLEISPQNTGLKSEESEIVPAQVNVVAKTIQSKGVVLGNTQVATINRRKEAQSPTLMSYSFRPYIGTQTESTI</sequence>
<proteinExistence type="predicted"/>
<organism evidence="1 2">
    <name type="scientific">Mya arenaria</name>
    <name type="common">Soft-shell clam</name>
    <dbReference type="NCBI Taxonomy" id="6604"/>
    <lineage>
        <taxon>Eukaryota</taxon>
        <taxon>Metazoa</taxon>
        <taxon>Spiralia</taxon>
        <taxon>Lophotrochozoa</taxon>
        <taxon>Mollusca</taxon>
        <taxon>Bivalvia</taxon>
        <taxon>Autobranchia</taxon>
        <taxon>Heteroconchia</taxon>
        <taxon>Euheterodonta</taxon>
        <taxon>Imparidentia</taxon>
        <taxon>Neoheterodontei</taxon>
        <taxon>Myida</taxon>
        <taxon>Myoidea</taxon>
        <taxon>Myidae</taxon>
        <taxon>Mya</taxon>
    </lineage>
</organism>
<feature type="non-terminal residue" evidence="1">
    <location>
        <position position="150"/>
    </location>
</feature>
<dbReference type="EMBL" id="CP111016">
    <property type="protein sequence ID" value="WAR05458.1"/>
    <property type="molecule type" value="Genomic_DNA"/>
</dbReference>
<gene>
    <name evidence="1" type="ORF">MAR_020827</name>
</gene>
<keyword evidence="2" id="KW-1185">Reference proteome</keyword>
<reference evidence="1" key="1">
    <citation type="submission" date="2022-11" db="EMBL/GenBank/DDBJ databases">
        <title>Centuries of genome instability and evolution in soft-shell clam transmissible cancer (bioRxiv).</title>
        <authorList>
            <person name="Hart S.F.M."/>
            <person name="Yonemitsu M.A."/>
            <person name="Giersch R.M."/>
            <person name="Beal B.F."/>
            <person name="Arriagada G."/>
            <person name="Davis B.W."/>
            <person name="Ostrander E.A."/>
            <person name="Goff S.P."/>
            <person name="Metzger M.J."/>
        </authorList>
    </citation>
    <scope>NUCLEOTIDE SEQUENCE</scope>
    <source>
        <strain evidence="1">MELC-2E11</strain>
        <tissue evidence="1">Siphon/mantle</tissue>
    </source>
</reference>
<protein>
    <submittedName>
        <fullName evidence="1">FAS-like protein</fullName>
    </submittedName>
</protein>
<evidence type="ECO:0000313" key="2">
    <source>
        <dbReference type="Proteomes" id="UP001164746"/>
    </source>
</evidence>
<name>A0ABY7E637_MYAAR</name>
<dbReference type="InterPro" id="IPR042104">
    <property type="entry name" value="PKS_dehydratase_sf"/>
</dbReference>
<dbReference type="Proteomes" id="UP001164746">
    <property type="component" value="Chromosome 5"/>
</dbReference>
<accession>A0ABY7E637</accession>
<evidence type="ECO:0000313" key="1">
    <source>
        <dbReference type="EMBL" id="WAR05458.1"/>
    </source>
</evidence>